<accession>A0A9D4D068</accession>
<dbReference type="Proteomes" id="UP000828390">
    <property type="component" value="Unassembled WGS sequence"/>
</dbReference>
<reference evidence="2" key="2">
    <citation type="submission" date="2020-11" db="EMBL/GenBank/DDBJ databases">
        <authorList>
            <person name="McCartney M.A."/>
            <person name="Auch B."/>
            <person name="Kono T."/>
            <person name="Mallez S."/>
            <person name="Becker A."/>
            <person name="Gohl D.M."/>
            <person name="Silverstein K.A.T."/>
            <person name="Koren S."/>
            <person name="Bechman K.B."/>
            <person name="Herman A."/>
            <person name="Abrahante J.E."/>
            <person name="Garbe J."/>
        </authorList>
    </citation>
    <scope>NUCLEOTIDE SEQUENCE</scope>
    <source>
        <strain evidence="2">Duluth1</strain>
        <tissue evidence="2">Whole animal</tissue>
    </source>
</reference>
<feature type="compositionally biased region" description="Polar residues" evidence="1">
    <location>
        <begin position="21"/>
        <end position="32"/>
    </location>
</feature>
<evidence type="ECO:0000256" key="1">
    <source>
        <dbReference type="SAM" id="MobiDB-lite"/>
    </source>
</evidence>
<dbReference type="OrthoDB" id="5965030at2759"/>
<name>A0A9D4D068_DREPO</name>
<protein>
    <submittedName>
        <fullName evidence="2">Uncharacterized protein</fullName>
    </submittedName>
</protein>
<reference evidence="2" key="1">
    <citation type="journal article" date="2019" name="bioRxiv">
        <title>The Genome of the Zebra Mussel, Dreissena polymorpha: A Resource for Invasive Species Research.</title>
        <authorList>
            <person name="McCartney M.A."/>
            <person name="Auch B."/>
            <person name="Kono T."/>
            <person name="Mallez S."/>
            <person name="Zhang Y."/>
            <person name="Obille A."/>
            <person name="Becker A."/>
            <person name="Abrahante J.E."/>
            <person name="Garbe J."/>
            <person name="Badalamenti J.P."/>
            <person name="Herman A."/>
            <person name="Mangelson H."/>
            <person name="Liachko I."/>
            <person name="Sullivan S."/>
            <person name="Sone E.D."/>
            <person name="Koren S."/>
            <person name="Silverstein K.A.T."/>
            <person name="Beckman K.B."/>
            <person name="Gohl D.M."/>
        </authorList>
    </citation>
    <scope>NUCLEOTIDE SEQUENCE</scope>
    <source>
        <strain evidence="2">Duluth1</strain>
        <tissue evidence="2">Whole animal</tissue>
    </source>
</reference>
<gene>
    <name evidence="2" type="ORF">DPMN_042793</name>
</gene>
<organism evidence="2 3">
    <name type="scientific">Dreissena polymorpha</name>
    <name type="common">Zebra mussel</name>
    <name type="synonym">Mytilus polymorpha</name>
    <dbReference type="NCBI Taxonomy" id="45954"/>
    <lineage>
        <taxon>Eukaryota</taxon>
        <taxon>Metazoa</taxon>
        <taxon>Spiralia</taxon>
        <taxon>Lophotrochozoa</taxon>
        <taxon>Mollusca</taxon>
        <taxon>Bivalvia</taxon>
        <taxon>Autobranchia</taxon>
        <taxon>Heteroconchia</taxon>
        <taxon>Euheterodonta</taxon>
        <taxon>Imparidentia</taxon>
        <taxon>Neoheterodontei</taxon>
        <taxon>Myida</taxon>
        <taxon>Dreissenoidea</taxon>
        <taxon>Dreissenidae</taxon>
        <taxon>Dreissena</taxon>
    </lineage>
</organism>
<proteinExistence type="predicted"/>
<evidence type="ECO:0000313" key="2">
    <source>
        <dbReference type="EMBL" id="KAH3736230.1"/>
    </source>
</evidence>
<dbReference type="EMBL" id="JAIWYP010000011">
    <property type="protein sequence ID" value="KAH3736230.1"/>
    <property type="molecule type" value="Genomic_DNA"/>
</dbReference>
<sequence length="439" mass="50481">MLAMETLRVFPPIQKNRTEANRNPSSRPQWTSLPPLPPVPQRDQTVRLWGDDSLQLVDLQTIDHAIATDVVTPVQKHVPCFNTFRGRRLPEPRTQEVYPRHDETRVGPDGNHVLSEPTRAAIDIFISKLYRTSRYADQYKDQTDVIVRKRQRDAQYRTEAQCNEKASSCTRILNHPDPCYVCRPATNDQHRTNLYDAGTTYSDYERSWLKPIQHPDQPNIKSEALLFGSDFQHWSSTAYDKNSAKRLSNVYKQILSTHGGSRKGGSSVSYTSSNPLKPRLAKCECKKQASKITSSQPAAMKHFGPWGETKMDFSIDEEMQNLEVNMQNCSHHYNHEFEHKECHICRDSSINPPDAEHNDGDLTNVAMPSTSLGRPNRWAFRDDNNLRVPCIAHVIGTLNKTAAHQRYHRQFPESIPDLRDFKKYSKRVQYFGYNSAAFR</sequence>
<keyword evidence="3" id="KW-1185">Reference proteome</keyword>
<dbReference type="AlphaFoldDB" id="A0A9D4D068"/>
<comment type="caution">
    <text evidence="2">The sequence shown here is derived from an EMBL/GenBank/DDBJ whole genome shotgun (WGS) entry which is preliminary data.</text>
</comment>
<evidence type="ECO:0000313" key="3">
    <source>
        <dbReference type="Proteomes" id="UP000828390"/>
    </source>
</evidence>
<feature type="region of interest" description="Disordered" evidence="1">
    <location>
        <begin position="1"/>
        <end position="43"/>
    </location>
</feature>